<dbReference type="PANTHER" id="PTHR46401">
    <property type="entry name" value="GLYCOSYLTRANSFERASE WBBK-RELATED"/>
    <property type="match status" value="1"/>
</dbReference>
<accession>A0A329UG54</accession>
<dbReference type="GO" id="GO:0009103">
    <property type="term" value="P:lipopolysaccharide biosynthetic process"/>
    <property type="evidence" value="ECO:0007669"/>
    <property type="project" value="TreeGrafter"/>
</dbReference>
<gene>
    <name evidence="3" type="ORF">C4N22_05595</name>
</gene>
<dbReference type="SUPFAM" id="SSF53756">
    <property type="entry name" value="UDP-Glycosyltransferase/glycogen phosphorylase"/>
    <property type="match status" value="1"/>
</dbReference>
<dbReference type="Pfam" id="PF13439">
    <property type="entry name" value="Glyco_transf_4"/>
    <property type="match status" value="1"/>
</dbReference>
<dbReference type="EMBL" id="PRLE01000002">
    <property type="protein sequence ID" value="RAW60369.1"/>
    <property type="molecule type" value="Genomic_DNA"/>
</dbReference>
<sequence length="176" mass="19719">MRIGIDARPLISESPSGIGIYLLEILRNLERNENTTYILYTNEPIRNQDPVLTGFEKRVVHGKIGTFTICFGLDKALKADKIDEFWGTEHMLPLFAHGVKKVLTVHDLALLINPKWGSRKNAIMQNIFCRLSCKRADKIIAVSEATKKDVVSLLSIDANKITAILNGGVQRVYNSL</sequence>
<keyword evidence="1" id="KW-0808">Transferase</keyword>
<proteinExistence type="predicted"/>
<name>A0A329UG54_9FIRM</name>
<feature type="domain" description="Glycosyltransferase subfamily 4-like N-terminal" evidence="2">
    <location>
        <begin position="16"/>
        <end position="167"/>
    </location>
</feature>
<comment type="caution">
    <text evidence="3">The sequence shown here is derived from an EMBL/GenBank/DDBJ whole genome shotgun (WGS) entry which is preliminary data.</text>
</comment>
<dbReference type="GO" id="GO:0016757">
    <property type="term" value="F:glycosyltransferase activity"/>
    <property type="evidence" value="ECO:0007669"/>
    <property type="project" value="TreeGrafter"/>
</dbReference>
<protein>
    <recommendedName>
        <fullName evidence="2">Glycosyltransferase subfamily 4-like N-terminal domain-containing protein</fullName>
    </recommendedName>
</protein>
<evidence type="ECO:0000259" key="2">
    <source>
        <dbReference type="Pfam" id="PF13439"/>
    </source>
</evidence>
<evidence type="ECO:0000313" key="3">
    <source>
        <dbReference type="EMBL" id="RAW60369.1"/>
    </source>
</evidence>
<dbReference type="OrthoDB" id="9797829at2"/>
<dbReference type="AlphaFoldDB" id="A0A329UG54"/>
<evidence type="ECO:0000256" key="1">
    <source>
        <dbReference type="ARBA" id="ARBA00022679"/>
    </source>
</evidence>
<evidence type="ECO:0000313" key="4">
    <source>
        <dbReference type="Proteomes" id="UP000250583"/>
    </source>
</evidence>
<dbReference type="PANTHER" id="PTHR46401:SF2">
    <property type="entry name" value="GLYCOSYLTRANSFERASE WBBK-RELATED"/>
    <property type="match status" value="1"/>
</dbReference>
<dbReference type="RefSeq" id="WP_112148280.1">
    <property type="nucleotide sequence ID" value="NZ_PRLE01000002.1"/>
</dbReference>
<reference evidence="3 4" key="1">
    <citation type="submission" date="2018-02" db="EMBL/GenBank/DDBJ databases">
        <title>Complete genome sequencing of Faecalibacterium prausnitzii strains isolated from the human gut.</title>
        <authorList>
            <person name="Fitzgerald B.C."/>
            <person name="Shkoporov A.N."/>
            <person name="Ross P.R."/>
            <person name="Hill C."/>
        </authorList>
    </citation>
    <scope>NUCLEOTIDE SEQUENCE [LARGE SCALE GENOMIC DNA]</scope>
    <source>
        <strain evidence="3 4">APC923/61-1</strain>
    </source>
</reference>
<dbReference type="InterPro" id="IPR028098">
    <property type="entry name" value="Glyco_trans_4-like_N"/>
</dbReference>
<dbReference type="Gene3D" id="3.40.50.2000">
    <property type="entry name" value="Glycogen Phosphorylase B"/>
    <property type="match status" value="1"/>
</dbReference>
<organism evidence="3 4">
    <name type="scientific">Faecalibacterium prausnitzii</name>
    <dbReference type="NCBI Taxonomy" id="853"/>
    <lineage>
        <taxon>Bacteria</taxon>
        <taxon>Bacillati</taxon>
        <taxon>Bacillota</taxon>
        <taxon>Clostridia</taxon>
        <taxon>Eubacteriales</taxon>
        <taxon>Oscillospiraceae</taxon>
        <taxon>Faecalibacterium</taxon>
    </lineage>
</organism>
<dbReference type="Proteomes" id="UP000250583">
    <property type="component" value="Unassembled WGS sequence"/>
</dbReference>